<proteinExistence type="inferred from homology"/>
<dbReference type="PANTHER" id="PTHR43605:SF10">
    <property type="entry name" value="ACYL-COA SYNTHETASE MEDIUM CHAIN FAMILY MEMBER 3"/>
    <property type="match status" value="1"/>
</dbReference>
<keyword evidence="2" id="KW-0436">Ligase</keyword>
<dbReference type="InterPro" id="IPR042099">
    <property type="entry name" value="ANL_N_sf"/>
</dbReference>
<accession>A0A177A131</accession>
<evidence type="ECO:0000256" key="3">
    <source>
        <dbReference type="ARBA" id="ARBA00022741"/>
    </source>
</evidence>
<dbReference type="GO" id="GO:0005524">
    <property type="term" value="F:ATP binding"/>
    <property type="evidence" value="ECO:0007669"/>
    <property type="project" value="UniProtKB-KW"/>
</dbReference>
<gene>
    <name evidence="6" type="primary">ACSM5</name>
    <name evidence="6" type="ORF">VC83_08831</name>
</gene>
<dbReference type="InterPro" id="IPR025110">
    <property type="entry name" value="AMP-bd_C"/>
</dbReference>
<dbReference type="EMBL" id="KV441417">
    <property type="protein sequence ID" value="OAF54654.1"/>
    <property type="molecule type" value="Genomic_DNA"/>
</dbReference>
<dbReference type="eggNOG" id="KOG1175">
    <property type="taxonomic scope" value="Eukaryota"/>
</dbReference>
<dbReference type="GO" id="GO:0006637">
    <property type="term" value="P:acyl-CoA metabolic process"/>
    <property type="evidence" value="ECO:0007669"/>
    <property type="project" value="TreeGrafter"/>
</dbReference>
<evidence type="ECO:0000256" key="1">
    <source>
        <dbReference type="ARBA" id="ARBA00006432"/>
    </source>
</evidence>
<dbReference type="Gene3D" id="3.40.50.12780">
    <property type="entry name" value="N-terminal domain of ligase-like"/>
    <property type="match status" value="1"/>
</dbReference>
<evidence type="ECO:0000256" key="4">
    <source>
        <dbReference type="ARBA" id="ARBA00022840"/>
    </source>
</evidence>
<dbReference type="Proteomes" id="UP000077154">
    <property type="component" value="Unassembled WGS sequence"/>
</dbReference>
<dbReference type="AlphaFoldDB" id="A0A177A131"/>
<protein>
    <submittedName>
        <fullName evidence="6">Acyl-coenzyme A synthetase acsm5, mitochondrial</fullName>
    </submittedName>
</protein>
<sequence length="116" mass="13162">MAVLIDDISSKEFFGIFDGYLNDDDTVGRREKIFTKNGERKVWYLTGDKARRDNDGYFWFVGRSDDVINSSGYRIGPFEVELTLKLHPSVVESAVISSPDPIRGEVVKAFVVLTHE</sequence>
<organism evidence="6">
    <name type="scientific">Pseudogymnoascus destructans</name>
    <dbReference type="NCBI Taxonomy" id="655981"/>
    <lineage>
        <taxon>Eukaryota</taxon>
        <taxon>Fungi</taxon>
        <taxon>Dikarya</taxon>
        <taxon>Ascomycota</taxon>
        <taxon>Pezizomycotina</taxon>
        <taxon>Leotiomycetes</taxon>
        <taxon>Thelebolales</taxon>
        <taxon>Thelebolaceae</taxon>
        <taxon>Pseudogymnoascus</taxon>
    </lineage>
</organism>
<dbReference type="GO" id="GO:0015645">
    <property type="term" value="F:fatty acid ligase activity"/>
    <property type="evidence" value="ECO:0007669"/>
    <property type="project" value="TreeGrafter"/>
</dbReference>
<comment type="similarity">
    <text evidence="1">Belongs to the ATP-dependent AMP-binding enzyme family.</text>
</comment>
<evidence type="ECO:0000313" key="6">
    <source>
        <dbReference type="EMBL" id="OAF54654.1"/>
    </source>
</evidence>
<dbReference type="InterPro" id="IPR045851">
    <property type="entry name" value="AMP-bd_C_sf"/>
</dbReference>
<dbReference type="VEuPathDB" id="FungiDB:GMDG_01049"/>
<keyword evidence="3" id="KW-0547">Nucleotide-binding</keyword>
<feature type="domain" description="AMP-binding enzyme C-terminal" evidence="5">
    <location>
        <begin position="79"/>
        <end position="113"/>
    </location>
</feature>
<keyword evidence="4" id="KW-0067">ATP-binding</keyword>
<dbReference type="PANTHER" id="PTHR43605">
    <property type="entry name" value="ACYL-COENZYME A SYNTHETASE"/>
    <property type="match status" value="1"/>
</dbReference>
<dbReference type="OrthoDB" id="6614653at2759"/>
<evidence type="ECO:0000256" key="2">
    <source>
        <dbReference type="ARBA" id="ARBA00022598"/>
    </source>
</evidence>
<dbReference type="InterPro" id="IPR051087">
    <property type="entry name" value="Mitochondrial_ACSM"/>
</dbReference>
<dbReference type="SUPFAM" id="SSF56801">
    <property type="entry name" value="Acetyl-CoA synthetase-like"/>
    <property type="match status" value="1"/>
</dbReference>
<dbReference type="GeneID" id="36291870"/>
<reference evidence="6" key="1">
    <citation type="submission" date="2016-03" db="EMBL/GenBank/DDBJ databases">
        <title>Updated assembly of Pseudogymnoascus destructans, the fungus causing white-nose syndrome of bats.</title>
        <authorList>
            <person name="Palmer J.M."/>
            <person name="Drees K.P."/>
            <person name="Foster J.T."/>
            <person name="Lindner D.L."/>
        </authorList>
    </citation>
    <scope>NUCLEOTIDE SEQUENCE [LARGE SCALE GENOMIC DNA]</scope>
    <source>
        <strain evidence="6">20631-21</strain>
    </source>
</reference>
<dbReference type="GO" id="GO:0004321">
    <property type="term" value="F:fatty-acyl-CoA synthase activity"/>
    <property type="evidence" value="ECO:0007669"/>
    <property type="project" value="TreeGrafter"/>
</dbReference>
<evidence type="ECO:0000259" key="5">
    <source>
        <dbReference type="Pfam" id="PF13193"/>
    </source>
</evidence>
<dbReference type="Pfam" id="PF13193">
    <property type="entry name" value="AMP-binding_C"/>
    <property type="match status" value="1"/>
</dbReference>
<dbReference type="GO" id="GO:0006633">
    <property type="term" value="P:fatty acid biosynthetic process"/>
    <property type="evidence" value="ECO:0007669"/>
    <property type="project" value="TreeGrafter"/>
</dbReference>
<dbReference type="RefSeq" id="XP_024319958.1">
    <property type="nucleotide sequence ID" value="XM_024472374.1"/>
</dbReference>
<dbReference type="Gene3D" id="3.30.300.30">
    <property type="match status" value="1"/>
</dbReference>
<name>A0A177A131_9PEZI</name>